<dbReference type="RefSeq" id="WP_221559808.1">
    <property type="nucleotide sequence ID" value="NZ_JAIGNO010000012.1"/>
</dbReference>
<accession>A0ABS7JF89</accession>
<dbReference type="InterPro" id="IPR050776">
    <property type="entry name" value="Ank_Repeat/CDKN_Inhibitor"/>
</dbReference>
<comment type="caution">
    <text evidence="4">The sequence shown here is derived from an EMBL/GenBank/DDBJ whole genome shotgun (WGS) entry which is preliminary data.</text>
</comment>
<sequence length="198" mass="21850">MSDNDMCQAKQSEAERIQAALGHVPDDLAPLGEAVLCNDLEEVQRLLAQGADPNKPSGRGGFTPVVVASALPRHEILKTLLANGGDPDSFDEDSGETALVFAYSQWEERDHGRTYEILLDAGADVNFAPRGTKTVAHRMLARGDYRAFSDLLDLRYRKDLPRLLRMTENDNVRDDRIQDHAALVAKLKAIIAEEGLQK</sequence>
<dbReference type="Proteomes" id="UP000755104">
    <property type="component" value="Unassembled WGS sequence"/>
</dbReference>
<organism evidence="4 5">
    <name type="scientific">Qipengyuania qiaonensis</name>
    <dbReference type="NCBI Taxonomy" id="2867240"/>
    <lineage>
        <taxon>Bacteria</taxon>
        <taxon>Pseudomonadati</taxon>
        <taxon>Pseudomonadota</taxon>
        <taxon>Alphaproteobacteria</taxon>
        <taxon>Sphingomonadales</taxon>
        <taxon>Erythrobacteraceae</taxon>
        <taxon>Qipengyuania</taxon>
    </lineage>
</organism>
<keyword evidence="2 3" id="KW-0040">ANK repeat</keyword>
<dbReference type="PANTHER" id="PTHR24201">
    <property type="entry name" value="ANK_REP_REGION DOMAIN-CONTAINING PROTEIN"/>
    <property type="match status" value="1"/>
</dbReference>
<reference evidence="4 5" key="1">
    <citation type="submission" date="2021-08" db="EMBL/GenBank/DDBJ databases">
        <title>Comparative Genomics Analysis of the Genus Qipengyuania Reveals Extensive Genetic Diversity and Metabolic Versatility, Including the Description of Fifteen Novel Species.</title>
        <authorList>
            <person name="Liu Y."/>
        </authorList>
    </citation>
    <scope>NUCLEOTIDE SEQUENCE [LARGE SCALE GENOMIC DNA]</scope>
    <source>
        <strain evidence="4 5">6D47A</strain>
    </source>
</reference>
<evidence type="ECO:0000256" key="2">
    <source>
        <dbReference type="ARBA" id="ARBA00023043"/>
    </source>
</evidence>
<dbReference type="EMBL" id="JAIGNO010000012">
    <property type="protein sequence ID" value="MBX7483702.1"/>
    <property type="molecule type" value="Genomic_DNA"/>
</dbReference>
<dbReference type="SUPFAM" id="SSF48403">
    <property type="entry name" value="Ankyrin repeat"/>
    <property type="match status" value="1"/>
</dbReference>
<evidence type="ECO:0000256" key="3">
    <source>
        <dbReference type="PROSITE-ProRule" id="PRU00023"/>
    </source>
</evidence>
<dbReference type="Gene3D" id="1.25.40.20">
    <property type="entry name" value="Ankyrin repeat-containing domain"/>
    <property type="match status" value="1"/>
</dbReference>
<keyword evidence="5" id="KW-1185">Reference proteome</keyword>
<protein>
    <submittedName>
        <fullName evidence="4">Ankyrin repeat domain-containing protein</fullName>
    </submittedName>
</protein>
<dbReference type="InterPro" id="IPR002110">
    <property type="entry name" value="Ankyrin_rpt"/>
</dbReference>
<evidence type="ECO:0000313" key="5">
    <source>
        <dbReference type="Proteomes" id="UP000755104"/>
    </source>
</evidence>
<name>A0ABS7JF89_9SPHN</name>
<evidence type="ECO:0000313" key="4">
    <source>
        <dbReference type="EMBL" id="MBX7483702.1"/>
    </source>
</evidence>
<dbReference type="SMART" id="SM00248">
    <property type="entry name" value="ANK"/>
    <property type="match status" value="3"/>
</dbReference>
<evidence type="ECO:0000256" key="1">
    <source>
        <dbReference type="ARBA" id="ARBA00022737"/>
    </source>
</evidence>
<keyword evidence="1" id="KW-0677">Repeat</keyword>
<feature type="repeat" description="ANK" evidence="3">
    <location>
        <begin position="60"/>
        <end position="92"/>
    </location>
</feature>
<proteinExistence type="predicted"/>
<dbReference type="PROSITE" id="PS50088">
    <property type="entry name" value="ANK_REPEAT"/>
    <property type="match status" value="1"/>
</dbReference>
<dbReference type="Pfam" id="PF12796">
    <property type="entry name" value="Ank_2"/>
    <property type="match status" value="1"/>
</dbReference>
<dbReference type="InterPro" id="IPR036770">
    <property type="entry name" value="Ankyrin_rpt-contain_sf"/>
</dbReference>
<gene>
    <name evidence="4" type="ORF">K3174_14290</name>
</gene>